<dbReference type="EMBL" id="JAGDFL010000127">
    <property type="protein sequence ID" value="KAG7397074.1"/>
    <property type="molecule type" value="Genomic_DNA"/>
</dbReference>
<dbReference type="OrthoDB" id="123046at2759"/>
<dbReference type="AlphaFoldDB" id="A0A8T1WWF1"/>
<dbReference type="Proteomes" id="UP000693981">
    <property type="component" value="Unassembled WGS sequence"/>
</dbReference>
<evidence type="ECO:0000313" key="3">
    <source>
        <dbReference type="Proteomes" id="UP000693981"/>
    </source>
</evidence>
<feature type="compositionally biased region" description="Polar residues" evidence="1">
    <location>
        <begin position="44"/>
        <end position="57"/>
    </location>
</feature>
<evidence type="ECO:0000256" key="1">
    <source>
        <dbReference type="SAM" id="MobiDB-lite"/>
    </source>
</evidence>
<organism evidence="2 3">
    <name type="scientific">Phytophthora boehmeriae</name>
    <dbReference type="NCBI Taxonomy" id="109152"/>
    <lineage>
        <taxon>Eukaryota</taxon>
        <taxon>Sar</taxon>
        <taxon>Stramenopiles</taxon>
        <taxon>Oomycota</taxon>
        <taxon>Peronosporomycetes</taxon>
        <taxon>Peronosporales</taxon>
        <taxon>Peronosporaceae</taxon>
        <taxon>Phytophthora</taxon>
    </lineage>
</organism>
<protein>
    <submittedName>
        <fullName evidence="2">Uncharacterized protein</fullName>
    </submittedName>
</protein>
<evidence type="ECO:0000313" key="2">
    <source>
        <dbReference type="EMBL" id="KAG7397074.1"/>
    </source>
</evidence>
<reference evidence="2" key="1">
    <citation type="submission" date="2021-02" db="EMBL/GenBank/DDBJ databases">
        <authorList>
            <person name="Palmer J.M."/>
        </authorList>
    </citation>
    <scope>NUCLEOTIDE SEQUENCE</scope>
    <source>
        <strain evidence="2">SCRP23</strain>
    </source>
</reference>
<feature type="region of interest" description="Disordered" evidence="1">
    <location>
        <begin position="1"/>
        <end position="106"/>
    </location>
</feature>
<keyword evidence="3" id="KW-1185">Reference proteome</keyword>
<accession>A0A8T1WWF1</accession>
<proteinExistence type="predicted"/>
<sequence>MAIANLLCAPPENHKAPERQPRLYHKTLHSDNQAASDGGDKQTEQSNISAQERLQQSPRHRTKRNQNKSLKTTAEAPSVIQDKDRKRPYRLSTKQRERRQENQALESTMHNLTLDINNLKQQIRYLQERRDLYMTRLAVGRQRLQSEAIDMVARLYRLYSAEACSCSDEMEPNDRIIFLSSVHSCLKDPSAGGRDGVPHFMQVWGLVRKLYTHRSYTTNCIRVLTYVDAYDGVEDSNGIDSPIIAEAKRRCGHGGGCVVESIGESSGRLKRDLIVTFLPHLQHNESLAVRLIGQKLTLPVRLLAFFNSDGLLVHHAAEFDFVGALNELIEAVQE</sequence>
<comment type="caution">
    <text evidence="2">The sequence shown here is derived from an EMBL/GenBank/DDBJ whole genome shotgun (WGS) entry which is preliminary data.</text>
</comment>
<feature type="compositionally biased region" description="Basic and acidic residues" evidence="1">
    <location>
        <begin position="12"/>
        <end position="21"/>
    </location>
</feature>
<name>A0A8T1WWF1_9STRA</name>
<gene>
    <name evidence="2" type="ORF">PHYBOEH_001288</name>
</gene>